<dbReference type="AlphaFoldDB" id="A0A538TEE3"/>
<organism evidence="2 3">
    <name type="scientific">Eiseniibacteriota bacterium</name>
    <dbReference type="NCBI Taxonomy" id="2212470"/>
    <lineage>
        <taxon>Bacteria</taxon>
        <taxon>Candidatus Eiseniibacteriota</taxon>
    </lineage>
</organism>
<dbReference type="InterPro" id="IPR026444">
    <property type="entry name" value="Secre_tail"/>
</dbReference>
<name>A0A538TEE3_UNCEI</name>
<gene>
    <name evidence="2" type="ORF">E6K77_08785</name>
</gene>
<protein>
    <submittedName>
        <fullName evidence="2">T9SS type A sorting domain-containing protein</fullName>
    </submittedName>
</protein>
<dbReference type="Gene3D" id="2.60.40.4070">
    <property type="match status" value="1"/>
</dbReference>
<evidence type="ECO:0000313" key="2">
    <source>
        <dbReference type="EMBL" id="TMQ62012.1"/>
    </source>
</evidence>
<dbReference type="Proteomes" id="UP000317366">
    <property type="component" value="Unassembled WGS sequence"/>
</dbReference>
<proteinExistence type="predicted"/>
<dbReference type="EMBL" id="VBOX01000087">
    <property type="protein sequence ID" value="TMQ62012.1"/>
    <property type="molecule type" value="Genomic_DNA"/>
</dbReference>
<evidence type="ECO:0000259" key="1">
    <source>
        <dbReference type="Pfam" id="PF13860"/>
    </source>
</evidence>
<dbReference type="InterPro" id="IPR025965">
    <property type="entry name" value="FlgD/Vpr_Ig-like"/>
</dbReference>
<evidence type="ECO:0000313" key="3">
    <source>
        <dbReference type="Proteomes" id="UP000317366"/>
    </source>
</evidence>
<comment type="caution">
    <text evidence="2">The sequence shown here is derived from an EMBL/GenBank/DDBJ whole genome shotgun (WGS) entry which is preliminary data.</text>
</comment>
<dbReference type="NCBIfam" id="TIGR04183">
    <property type="entry name" value="Por_Secre_tail"/>
    <property type="match status" value="1"/>
</dbReference>
<reference evidence="2 3" key="1">
    <citation type="journal article" date="2019" name="Nat. Microbiol.">
        <title>Mediterranean grassland soil C-N compound turnover is dependent on rainfall and depth, and is mediated by genomically divergent microorganisms.</title>
        <authorList>
            <person name="Diamond S."/>
            <person name="Andeer P.F."/>
            <person name="Li Z."/>
            <person name="Crits-Christoph A."/>
            <person name="Burstein D."/>
            <person name="Anantharaman K."/>
            <person name="Lane K.R."/>
            <person name="Thomas B.C."/>
            <person name="Pan C."/>
            <person name="Northen T.R."/>
            <person name="Banfield J.F."/>
        </authorList>
    </citation>
    <scope>NUCLEOTIDE SEQUENCE [LARGE SCALE GENOMIC DNA]</scope>
    <source>
        <strain evidence="2">WS_7</strain>
    </source>
</reference>
<feature type="domain" description="FlgD/Vpr Ig-like" evidence="1">
    <location>
        <begin position="929"/>
        <end position="978"/>
    </location>
</feature>
<sequence length="996" mass="108867">MPSPCRSAVRCRAVPGLSFAPERPRDRASIRIHLLSAPVDRSRRSSPMRRSATALIVSLFLSASLSGGSVASSSVPAPSGETVLPGVVPTQIPESGPEVGQPPARAGRSMRTAATGETVWVFIDSLETRTSPNNEGGWTHYDASAKPTAWHIDTFLGCQNHSWWCGVIDSSWIYDSNRAGYDNDWTQYLQNSFPSSAAPAGSQVTISFRHHFDAEPLYDFGYVEVNDLDNNWQQLAFFTGKVPNSSLCDTFTVNVPDSIVAKWRAGNDGTGTNPLPVPFRFNFTSDIGYSSADGLYNGDGWIIDNVTVKSGSNVIFSDNVENGMGNWQRSTFPGVGDFFYLQSNVLTEDVCSSNQSKVWTDWNQATLTLVPRLDNFVVTPPVATNRASTVFVNFDVYRNLPLNSCFYYHTNFRTKNIGDAQWGNWIDPTFFVYYGGNKDWIRQAISLPGAGGKDSVQVELGLRDYAIVFCGGNSSSSNTYGLFDNVAIGVIGQTGPGFIVRDIDLFNDTFQTTPFFRDDNFNSPLGDTTVVQVSASHGYKNGFMYYRFNGGSFNSVPLQHVAPALPTHFFADVPPGSYPANTTLEYYFAATDSQNVTAYFPVDAITNQRYRSASILPVKTAINLPMGCSDSLASILFVNHFSGREPQAYTASALTALGFKYDTWDVNGPTSGIGNCLGGSDPTDIQYHWPVTDVGKLLQYSTIIWHSGDLSSFTITPQDQAVIQSWIQQPGKDRNFWISGDDVGYDLMANSGANNYNGFLGFTCGVLWLRNNWENTPQDTLHPVVKGVPGGPAAGRFMHLNGGCPIINQFDLVTLSSAANQGKSGNLLTYPNSFAAATRYATDYNTFSPTDSARSVFCGFGFNAIEEGGERLQLTNAIVHNYFKENACYTATGVEEGSGEEAPTFRSSLGQNMPNPFNPETAIHYSVARAGQVDIRIYNVSGALVRTLVSHVQPPGEYVARWNGADDQGHQLPSGAYFYVLDTKGFRASKKLILLR</sequence>
<dbReference type="Pfam" id="PF13860">
    <property type="entry name" value="FlgD_ig"/>
    <property type="match status" value="1"/>
</dbReference>
<accession>A0A538TEE3</accession>